<dbReference type="EMBL" id="JACBYE010000019">
    <property type="protein sequence ID" value="NYS93740.1"/>
    <property type="molecule type" value="Genomic_DNA"/>
</dbReference>
<keyword evidence="2" id="KW-1185">Reference proteome</keyword>
<accession>A0A853ETF1</accession>
<dbReference type="RefSeq" id="WP_179913306.1">
    <property type="nucleotide sequence ID" value="NZ_JACBYE010000019.1"/>
</dbReference>
<dbReference type="Proteomes" id="UP000561011">
    <property type="component" value="Unassembled WGS sequence"/>
</dbReference>
<proteinExistence type="predicted"/>
<organism evidence="1 2">
    <name type="scientific">Sanguibacter inulinus</name>
    <dbReference type="NCBI Taxonomy" id="60922"/>
    <lineage>
        <taxon>Bacteria</taxon>
        <taxon>Bacillati</taxon>
        <taxon>Actinomycetota</taxon>
        <taxon>Actinomycetes</taxon>
        <taxon>Micrococcales</taxon>
        <taxon>Sanguibacteraceae</taxon>
        <taxon>Sanguibacter</taxon>
    </lineage>
</organism>
<evidence type="ECO:0008006" key="3">
    <source>
        <dbReference type="Google" id="ProtNLM"/>
    </source>
</evidence>
<protein>
    <recommendedName>
        <fullName evidence="3">Ankyrin repeat domain-containing protein</fullName>
    </recommendedName>
</protein>
<name>A0A853ETF1_9MICO</name>
<dbReference type="Gene3D" id="1.25.40.20">
    <property type="entry name" value="Ankyrin repeat-containing domain"/>
    <property type="match status" value="1"/>
</dbReference>
<reference evidence="1 2" key="1">
    <citation type="submission" date="2020-07" db="EMBL/GenBank/DDBJ databases">
        <title>MOT database genomes.</title>
        <authorList>
            <person name="Joseph S."/>
            <person name="Aduse-Opoku J."/>
            <person name="Hashim A."/>
            <person name="Wade W."/>
            <person name="Curtis M."/>
        </authorList>
    </citation>
    <scope>NUCLEOTIDE SEQUENCE [LARGE SCALE GENOMIC DNA]</scope>
    <source>
        <strain evidence="1 2">DSM 100099</strain>
    </source>
</reference>
<comment type="caution">
    <text evidence="1">The sequence shown here is derived from an EMBL/GenBank/DDBJ whole genome shotgun (WGS) entry which is preliminary data.</text>
</comment>
<dbReference type="AlphaFoldDB" id="A0A853ETF1"/>
<dbReference type="InterPro" id="IPR036770">
    <property type="entry name" value="Ankyrin_rpt-contain_sf"/>
</dbReference>
<evidence type="ECO:0000313" key="1">
    <source>
        <dbReference type="EMBL" id="NYS93740.1"/>
    </source>
</evidence>
<sequence>MASVWYDAGNSNFEQFTAAFPDEGPVDYDVLIQALSNGDVEARVAISEWLLDRGAKPSRVGVRNAATAAHVLVDQAWHDFELEAPLLRRLLDLGVDVNAVAPRSGTALQLLSGKFKYSDEELSPFYDVFFERPDLDLLKPGWRGFSTLQLARNAEDSRALLVTRMEQYLTDRGIAVPEREV</sequence>
<gene>
    <name evidence="1" type="ORF">HZZ10_09430</name>
</gene>
<evidence type="ECO:0000313" key="2">
    <source>
        <dbReference type="Proteomes" id="UP000561011"/>
    </source>
</evidence>